<comment type="caution">
    <text evidence="2">The sequence shown here is derived from an EMBL/GenBank/DDBJ whole genome shotgun (WGS) entry which is preliminary data.</text>
</comment>
<evidence type="ECO:0000256" key="1">
    <source>
        <dbReference type="SAM" id="MobiDB-lite"/>
    </source>
</evidence>
<feature type="region of interest" description="Disordered" evidence="1">
    <location>
        <begin position="110"/>
        <end position="158"/>
    </location>
</feature>
<dbReference type="EMBL" id="QSBY01000004">
    <property type="protein sequence ID" value="RHW72868.1"/>
    <property type="molecule type" value="Genomic_DNA"/>
</dbReference>
<feature type="region of interest" description="Disordered" evidence="1">
    <location>
        <begin position="295"/>
        <end position="341"/>
    </location>
</feature>
<gene>
    <name evidence="2" type="ORF">DPX39_040063100</name>
</gene>
<dbReference type="Proteomes" id="UP000266743">
    <property type="component" value="Chromosome 4"/>
</dbReference>
<evidence type="ECO:0000313" key="2">
    <source>
        <dbReference type="EMBL" id="RHW72868.1"/>
    </source>
</evidence>
<feature type="compositionally biased region" description="Basic and acidic residues" evidence="1">
    <location>
        <begin position="138"/>
        <end position="155"/>
    </location>
</feature>
<evidence type="ECO:0000313" key="3">
    <source>
        <dbReference type="Proteomes" id="UP000266743"/>
    </source>
</evidence>
<sequence length="341" mass="36930">MRNGVSPGFGDRPCCGRVSTAPTLSCTLMIKGLSRCSSLDAPSLAPATEMKAVDNVSAPLLSFGRLAHRHSLGEARSLRVPRATRVLQGSGKIQERGGVIKSAERNDVAVSTLGFPHSPSQQKREQRSTSRLSSCGVRWREHNHDGPKSNEQPERRCRRPGYRKGLVSTASQSLFTAQQQLCTAQEEAARSAITAEMVEELVSIVLLEKKNNDRVFKKFDAWRSKFGDINVITGASSMQHDTLVQPTIIQARDSDLLRALMQAETRIAHLQGHQRGVHFGSSNCAPPNLPAVEVGSGSGAHDIRGDLSQPRDSTTTSAARDGLGTTETSTYKPLGPHVHVL</sequence>
<proteinExistence type="predicted"/>
<name>A0A3L6L9J0_9TRYP</name>
<organism evidence="2 3">
    <name type="scientific">Trypanosoma brucei equiperdum</name>
    <dbReference type="NCBI Taxonomy" id="630700"/>
    <lineage>
        <taxon>Eukaryota</taxon>
        <taxon>Discoba</taxon>
        <taxon>Euglenozoa</taxon>
        <taxon>Kinetoplastea</taxon>
        <taxon>Metakinetoplastina</taxon>
        <taxon>Trypanosomatida</taxon>
        <taxon>Trypanosomatidae</taxon>
        <taxon>Trypanosoma</taxon>
    </lineage>
</organism>
<protein>
    <submittedName>
        <fullName evidence="2">Uncharacterized protein</fullName>
    </submittedName>
</protein>
<reference evidence="2 3" key="1">
    <citation type="submission" date="2018-09" db="EMBL/GenBank/DDBJ databases">
        <title>whole genome sequence of T. equiperdum IVM-t1 strain.</title>
        <authorList>
            <person name="Suganuma K."/>
        </authorList>
    </citation>
    <scope>NUCLEOTIDE SEQUENCE [LARGE SCALE GENOMIC DNA]</scope>
    <source>
        <strain evidence="2 3">IVM-t1</strain>
    </source>
</reference>
<accession>A0A3L6L9J0</accession>
<dbReference type="AlphaFoldDB" id="A0A3L6L9J0"/>